<sequence length="653" mass="72034">MSEIFESASSDRKAVFLVTNKAPNLDTPTLFKEKGLAPFAPERPGYLEYFGGRRVVGLGRQLYVANIAAIMYASYYGQACPATYNFFSLLGITLFAGFIEAPTVAVSYSSTPNLEIKNQFSSLGFSQQEHRNMIQFYGKITARNSSDIMETHPNIDCSTPVQATNIRGYMAFNTTVRLVQQFLRTNLEAITKGMDNVTSIAINPTQVPPTFAAMSSRSSNGKVGVFDGEDKAWSKAVGAGLEGDRVATLVRAQLSSEADKGYGTLDRIPSFQHNLVFSYFAGMQLPDFSTPMAIVEQYFLPNLGTSADQVIESMSVLRKGWKSLTSTDSGMALSHILQCIHLSIQTSTAAYVLIEGGRYIGTVLMAETPFWVAVRGKMHTSVTATQMKIDVVMSSAHSKALSQICKLLSDSVLSGQDTKEALTRSSVKFARQLYNEVHRRSFDRATGDEIKRWAEYLNFEQKYLEVSPTNLIKVFKAFSGETAFSVEEPMFLGAGVIMMTEKSVQLMAAFGKSSPSLVFPKGEECKLPIPGIEYDASILPDRSGKAFMPFIAIYMKNTRQAATDLEMVFKKGIVMFKRGIKGGAGKNSYQFVGDNKDTIWRELAAEVSRKRVLEAAARGSEPSKKGKKRATTEEREEGPSKKVKPTEDFSMYM</sequence>
<dbReference type="EMBL" id="BK014419">
    <property type="protein sequence ID" value="DAD54836.1"/>
    <property type="molecule type" value="Genomic_RNA"/>
</dbReference>
<accession>A0A8D9UH12</accession>
<name>A0A8D9UH12_9VIRU</name>
<evidence type="ECO:0000313" key="2">
    <source>
        <dbReference type="EMBL" id="DAD54836.1"/>
    </source>
</evidence>
<feature type="region of interest" description="Disordered" evidence="1">
    <location>
        <begin position="614"/>
        <end position="653"/>
    </location>
</feature>
<feature type="compositionally biased region" description="Basic and acidic residues" evidence="1">
    <location>
        <begin position="630"/>
        <end position="647"/>
    </location>
</feature>
<evidence type="ECO:0000256" key="1">
    <source>
        <dbReference type="SAM" id="MobiDB-lite"/>
    </source>
</evidence>
<protein>
    <submittedName>
        <fullName evidence="2">Uncharacterized protein</fullName>
    </submittedName>
</protein>
<organism evidence="2">
    <name type="scientific">Armillaria luteobubalina ambi-like virus 1</name>
    <dbReference type="NCBI Taxonomy" id="2803967"/>
    <lineage>
        <taxon>Viruses</taxon>
        <taxon>Riboviria</taxon>
        <taxon>Orthornavirae</taxon>
        <taxon>Ambiviricota</taxon>
        <taxon>Suforviricetes</taxon>
        <taxon>Crytulvirales</taxon>
        <taxon>Trimbiviridae</taxon>
        <taxon>Orthotrimbivirus</taxon>
        <taxon>Orthotrimbivirus unarmillariae</taxon>
    </lineage>
</organism>
<proteinExistence type="predicted"/>
<reference evidence="2" key="1">
    <citation type="journal article" date="2021" name="Sci. Rep.">
        <title>Armillaria root rot fungi host single-stranded RNA viruses.</title>
        <authorList>
            <person name="Linnakoski R."/>
            <person name="Sutela S."/>
            <person name="Coetzee M.P.A."/>
            <person name="Duong T.A."/>
            <person name="Pavlov I.N."/>
            <person name="Litovka Y.A."/>
            <person name="Hantula J."/>
            <person name="Wingfield B.D."/>
            <person name="Vainio E.J."/>
        </authorList>
    </citation>
    <scope>NUCLEOTIDE SEQUENCE</scope>
    <source>
        <strain evidence="2">HWK02</strain>
    </source>
</reference>